<reference evidence="2 3" key="1">
    <citation type="submission" date="2019-03" db="EMBL/GenBank/DDBJ databases">
        <title>Whole genome sequence of Arthrobacter sp JH1-1.</title>
        <authorList>
            <person name="Trinh H.N."/>
        </authorList>
    </citation>
    <scope>NUCLEOTIDE SEQUENCE [LARGE SCALE GENOMIC DNA]</scope>
    <source>
        <strain evidence="2 3">JH1-1</strain>
    </source>
</reference>
<evidence type="ECO:0000313" key="2">
    <source>
        <dbReference type="EMBL" id="TDF92881.1"/>
    </source>
</evidence>
<organism evidence="2 3">
    <name type="scientific">Arthrobacter terricola</name>
    <dbReference type="NCBI Taxonomy" id="2547396"/>
    <lineage>
        <taxon>Bacteria</taxon>
        <taxon>Bacillati</taxon>
        <taxon>Actinomycetota</taxon>
        <taxon>Actinomycetes</taxon>
        <taxon>Micrococcales</taxon>
        <taxon>Micrococcaceae</taxon>
        <taxon>Arthrobacter</taxon>
    </lineage>
</organism>
<protein>
    <submittedName>
        <fullName evidence="2">Uncharacterized protein</fullName>
    </submittedName>
</protein>
<dbReference type="Proteomes" id="UP000295511">
    <property type="component" value="Unassembled WGS sequence"/>
</dbReference>
<name>A0A4R5KCB5_9MICC</name>
<dbReference type="AlphaFoldDB" id="A0A4R5KCB5"/>
<comment type="caution">
    <text evidence="2">The sequence shown here is derived from an EMBL/GenBank/DDBJ whole genome shotgun (WGS) entry which is preliminary data.</text>
</comment>
<dbReference type="EMBL" id="SMRU01000021">
    <property type="protein sequence ID" value="TDF92881.1"/>
    <property type="molecule type" value="Genomic_DNA"/>
</dbReference>
<feature type="region of interest" description="Disordered" evidence="1">
    <location>
        <begin position="211"/>
        <end position="231"/>
    </location>
</feature>
<gene>
    <name evidence="2" type="ORF">E1809_17130</name>
</gene>
<evidence type="ECO:0000313" key="3">
    <source>
        <dbReference type="Proteomes" id="UP000295511"/>
    </source>
</evidence>
<evidence type="ECO:0000256" key="1">
    <source>
        <dbReference type="SAM" id="MobiDB-lite"/>
    </source>
</evidence>
<accession>A0A4R5KCB5</accession>
<sequence>MPTSSTPDEPSPTATQAPLTLGSGNSYTVIVKDSQGYAQEATLTLYPGYRGSDRSALDAGWAAVGGTGADPCIDVNPSNDMVTNYIFRTDTAYFVFGTLTIKNNSNGFSPQPTTWQWVGNTGAGGDLVTSPDASIDTDFAVMGAGYSSGGECDGLTTGGFMMNPKWNGSSNQWGPVPIAIAISGVYTPNHPSGNLKDINAFILGEGPFGTPVTDSTGKQRQGIPLPMPAGS</sequence>
<proteinExistence type="predicted"/>
<keyword evidence="3" id="KW-1185">Reference proteome</keyword>